<dbReference type="GO" id="GO:0005886">
    <property type="term" value="C:plasma membrane"/>
    <property type="evidence" value="ECO:0007669"/>
    <property type="project" value="TreeGrafter"/>
</dbReference>
<feature type="transmembrane region" description="Helical" evidence="2">
    <location>
        <begin position="140"/>
        <end position="158"/>
    </location>
</feature>
<reference evidence="3 4" key="1">
    <citation type="submission" date="2015-09" db="EMBL/GenBank/DDBJ databases">
        <title>Genome announcement of multiple Pseudomonas syringae strains.</title>
        <authorList>
            <person name="Thakur S."/>
            <person name="Wang P.W."/>
            <person name="Gong Y."/>
            <person name="Weir B.S."/>
            <person name="Guttman D.S."/>
        </authorList>
    </citation>
    <scope>NUCLEOTIDE SEQUENCE [LARGE SCALE GENOMIC DNA]</scope>
    <source>
        <strain evidence="3 4">ICMP2802</strain>
    </source>
</reference>
<proteinExistence type="predicted"/>
<keyword evidence="2" id="KW-0472">Membrane</keyword>
<organism evidence="3 4">
    <name type="scientific">Pseudomonas syringae pv. aceris</name>
    <dbReference type="NCBI Taxonomy" id="199198"/>
    <lineage>
        <taxon>Bacteria</taxon>
        <taxon>Pseudomonadati</taxon>
        <taxon>Pseudomonadota</taxon>
        <taxon>Gammaproteobacteria</taxon>
        <taxon>Pseudomonadales</taxon>
        <taxon>Pseudomonadaceae</taxon>
        <taxon>Pseudomonas</taxon>
        <taxon>Pseudomonas syringae</taxon>
    </lineage>
</organism>
<evidence type="ECO:0000313" key="4">
    <source>
        <dbReference type="Proteomes" id="UP000050297"/>
    </source>
</evidence>
<protein>
    <submittedName>
        <fullName evidence="3">Gluconate transporter</fullName>
    </submittedName>
</protein>
<dbReference type="Proteomes" id="UP000050297">
    <property type="component" value="Unassembled WGS sequence"/>
</dbReference>
<feature type="transmembrane region" description="Helical" evidence="2">
    <location>
        <begin position="103"/>
        <end position="128"/>
    </location>
</feature>
<evidence type="ECO:0000313" key="3">
    <source>
        <dbReference type="EMBL" id="KPW19092.1"/>
    </source>
</evidence>
<dbReference type="EMBL" id="LJPM01000298">
    <property type="protein sequence ID" value="KPW19092.1"/>
    <property type="molecule type" value="Genomic_DNA"/>
</dbReference>
<dbReference type="Pfam" id="PF02447">
    <property type="entry name" value="GntP_permease"/>
    <property type="match status" value="2"/>
</dbReference>
<comment type="caution">
    <text evidence="3">The sequence shown here is derived from an EMBL/GenBank/DDBJ whole genome shotgun (WGS) entry which is preliminary data.</text>
</comment>
<feature type="transmembrane region" description="Helical" evidence="2">
    <location>
        <begin position="298"/>
        <end position="321"/>
    </location>
</feature>
<dbReference type="GO" id="GO:0015128">
    <property type="term" value="F:gluconate transmembrane transporter activity"/>
    <property type="evidence" value="ECO:0007669"/>
    <property type="project" value="InterPro"/>
</dbReference>
<feature type="region of interest" description="Disordered" evidence="1">
    <location>
        <begin position="401"/>
        <end position="435"/>
    </location>
</feature>
<gene>
    <name evidence="3" type="ORF">ALO91_00578</name>
</gene>
<name>A0A0L8IN85_PSESX</name>
<keyword evidence="2" id="KW-0812">Transmembrane</keyword>
<dbReference type="PANTHER" id="PTHR30354:SF25">
    <property type="entry name" value="INNER MEMBRANE PERMEASE YGBN"/>
    <property type="match status" value="1"/>
</dbReference>
<feature type="transmembrane region" description="Helical" evidence="2">
    <location>
        <begin position="5"/>
        <end position="22"/>
    </location>
</feature>
<dbReference type="PANTHER" id="PTHR30354">
    <property type="entry name" value="GNT FAMILY GLUCONATE TRANSPORTER"/>
    <property type="match status" value="1"/>
</dbReference>
<sequence length="489" mass="52165">MTPLMLMVVAGAGIALLLFLVLKYKFQPFVALMLVSIIVALVAGVKPADLVATIEGGMGKTLGHIAIIIALGAMIGRIIELSGGAEALAKTLINRFGNKRTPLALTVAGFMVGIPVFFEVGVIILMPLAYGVARAARKPLLIFALPMCAALLAVHAFLPPHPGAVAAASQLGADLGRVLMLGIPIVAVLCMIGYFVAGRMTRKTYPMTDDIRAEVYGPHVTNEDLEAWARNDYSAVREASETRTMGVEESASSLASKLPPAPAPGFGLIIALILLPIVLILMGTLATTMLPDTSTLRAVLTVLGAPLVALLIDTLLCAWLLGSRRGWSRTQPGVRRDRLGLAGCGDGDPDCRRRWRIRQGAGRHRHWCRGLRGAAQHRSAGTRAGLPADPAAACRSGLDHRCTGHHRRHSQPADRHTGPERQSPGAAVSGHGRWRSGHVAHQRCRLLDVHQAGGPQRRRRLAHLDRTGHAARHTGLCDHPAALAIRLTL</sequence>
<evidence type="ECO:0000256" key="1">
    <source>
        <dbReference type="SAM" id="MobiDB-lite"/>
    </source>
</evidence>
<dbReference type="InterPro" id="IPR003474">
    <property type="entry name" value="Glcn_transporter"/>
</dbReference>
<dbReference type="PATRIC" id="fig|199198.4.peg.2005"/>
<feature type="transmembrane region" description="Helical" evidence="2">
    <location>
        <begin position="178"/>
        <end position="197"/>
    </location>
</feature>
<dbReference type="AlphaFoldDB" id="A0A0L8IN85"/>
<feature type="transmembrane region" description="Helical" evidence="2">
    <location>
        <begin position="28"/>
        <end position="45"/>
    </location>
</feature>
<feature type="transmembrane region" description="Helical" evidence="2">
    <location>
        <begin position="266"/>
        <end position="286"/>
    </location>
</feature>
<keyword evidence="2" id="KW-1133">Transmembrane helix</keyword>
<evidence type="ECO:0000256" key="2">
    <source>
        <dbReference type="SAM" id="Phobius"/>
    </source>
</evidence>
<accession>A0A0L8IN85</accession>